<evidence type="ECO:0000256" key="3">
    <source>
        <dbReference type="ARBA" id="ARBA00022801"/>
    </source>
</evidence>
<feature type="domain" description="Prohead serine protease" evidence="4">
    <location>
        <begin position="18"/>
        <end position="171"/>
    </location>
</feature>
<evidence type="ECO:0000259" key="4">
    <source>
        <dbReference type="Pfam" id="PF04586"/>
    </source>
</evidence>
<dbReference type="Pfam" id="PF04586">
    <property type="entry name" value="Peptidase_S78"/>
    <property type="match status" value="1"/>
</dbReference>
<dbReference type="GO" id="GO:0008233">
    <property type="term" value="F:peptidase activity"/>
    <property type="evidence" value="ECO:0007669"/>
    <property type="project" value="UniProtKB-KW"/>
</dbReference>
<dbReference type="Proteomes" id="UP000322077">
    <property type="component" value="Unassembled WGS sequence"/>
</dbReference>
<keyword evidence="2 5" id="KW-0645">Protease</keyword>
<organism evidence="5 6">
    <name type="scientific">Sphingomonas montanisoli</name>
    <dbReference type="NCBI Taxonomy" id="2606412"/>
    <lineage>
        <taxon>Bacteria</taxon>
        <taxon>Pseudomonadati</taxon>
        <taxon>Pseudomonadota</taxon>
        <taxon>Alphaproteobacteria</taxon>
        <taxon>Sphingomonadales</taxon>
        <taxon>Sphingomonadaceae</taxon>
        <taxon>Sphingomonas</taxon>
    </lineage>
</organism>
<dbReference type="GO" id="GO:0006508">
    <property type="term" value="P:proteolysis"/>
    <property type="evidence" value="ECO:0007669"/>
    <property type="project" value="UniProtKB-KW"/>
</dbReference>
<keyword evidence="6" id="KW-1185">Reference proteome</keyword>
<dbReference type="RefSeq" id="WP_149523413.1">
    <property type="nucleotide sequence ID" value="NZ_VTOU01000003.1"/>
</dbReference>
<dbReference type="AlphaFoldDB" id="A0A5D9C673"/>
<sequence length="232" mass="25414">MLMHFKHGQLKVRDFSLSIKADSINEDGTFEGYGSVFGGDPDSYGEVVAKGAFLESLKELAAKNRIVPILWQHRSAEPIGVYELIEEDDHGLKVRGRLLIADVAQAREAYALLKAGAVTGLSIGYWVRQASYDEKTGIRTLIKLDLVEVSLVTFPAKDDARVEAVKFKLERGQLPTLPEFEKALREAFPFSKSQATAIASHGLAHLLRSESEGAGDLKSISDTLAGFDLPKL</sequence>
<keyword evidence="1" id="KW-1188">Viral release from host cell</keyword>
<evidence type="ECO:0000256" key="1">
    <source>
        <dbReference type="ARBA" id="ARBA00022612"/>
    </source>
</evidence>
<dbReference type="SUPFAM" id="SSF50789">
    <property type="entry name" value="Herpes virus serine proteinase, assemblin"/>
    <property type="match status" value="1"/>
</dbReference>
<proteinExistence type="predicted"/>
<dbReference type="EMBL" id="VTOU01000003">
    <property type="protein sequence ID" value="TZG26612.1"/>
    <property type="molecule type" value="Genomic_DNA"/>
</dbReference>
<accession>A0A5D9C673</accession>
<evidence type="ECO:0000313" key="6">
    <source>
        <dbReference type="Proteomes" id="UP000322077"/>
    </source>
</evidence>
<gene>
    <name evidence="5" type="ORF">FYJ91_16385</name>
</gene>
<evidence type="ECO:0000313" key="5">
    <source>
        <dbReference type="EMBL" id="TZG26612.1"/>
    </source>
</evidence>
<dbReference type="InterPro" id="IPR006433">
    <property type="entry name" value="Prohead_protease"/>
</dbReference>
<dbReference type="InterPro" id="IPR054613">
    <property type="entry name" value="Peptidase_S78_dom"/>
</dbReference>
<name>A0A5D9C673_9SPHN</name>
<dbReference type="NCBIfam" id="TIGR01543">
    <property type="entry name" value="proheadase_HK97"/>
    <property type="match status" value="1"/>
</dbReference>
<evidence type="ECO:0000256" key="2">
    <source>
        <dbReference type="ARBA" id="ARBA00022670"/>
    </source>
</evidence>
<protein>
    <submittedName>
        <fullName evidence="5">HK97 family phage prohead protease</fullName>
    </submittedName>
</protein>
<keyword evidence="3" id="KW-0378">Hydrolase</keyword>
<comment type="caution">
    <text evidence="5">The sequence shown here is derived from an EMBL/GenBank/DDBJ whole genome shotgun (WGS) entry which is preliminary data.</text>
</comment>
<reference evidence="5 6" key="1">
    <citation type="submission" date="2019-08" db="EMBL/GenBank/DDBJ databases">
        <authorList>
            <person name="Wang G."/>
            <person name="Xu Z."/>
        </authorList>
    </citation>
    <scope>NUCLEOTIDE SEQUENCE [LARGE SCALE GENOMIC DNA]</scope>
    <source>
        <strain evidence="5 6">ZX</strain>
    </source>
</reference>